<sequence>MSLSNEEIVAEVKATEEEIFKVIQVKPKYIRVPYGEIDERIRGILTALGYEIVFWNLDTQDWQLENKEYTQDENQLLEKFRNISHNSTNSSGFISLQHEFLPITSQSLPKIHQILQNKKFDLVSLDQCLGNTPLEIPSEVQEAKPMEDITGSTEEVPFEEIPAQDTPTRESSAQDTPTGESSVQGTPTEENSQDTPIEENSAQENKTEEDSDYEEPTEMINVNSSEEFEITKIPTFIDDLSERQYLISNYGSVITPKAVILKVTFGVLIWILIN</sequence>
<evidence type="ECO:0000256" key="1">
    <source>
        <dbReference type="ARBA" id="ARBA00022723"/>
    </source>
</evidence>
<gene>
    <name evidence="5" type="primary">CDA2_24</name>
    <name evidence="5" type="ORF">K7432_011844</name>
</gene>
<evidence type="ECO:0000313" key="5">
    <source>
        <dbReference type="EMBL" id="KAK9762428.1"/>
    </source>
</evidence>
<dbReference type="GO" id="GO:0004099">
    <property type="term" value="F:chitin deacetylase activity"/>
    <property type="evidence" value="ECO:0007669"/>
    <property type="project" value="UniProtKB-EC"/>
</dbReference>
<organism evidence="5 6">
    <name type="scientific">Basidiobolus ranarum</name>
    <dbReference type="NCBI Taxonomy" id="34480"/>
    <lineage>
        <taxon>Eukaryota</taxon>
        <taxon>Fungi</taxon>
        <taxon>Fungi incertae sedis</taxon>
        <taxon>Zoopagomycota</taxon>
        <taxon>Entomophthoromycotina</taxon>
        <taxon>Basidiobolomycetes</taxon>
        <taxon>Basidiobolales</taxon>
        <taxon>Basidiobolaceae</taxon>
        <taxon>Basidiobolus</taxon>
    </lineage>
</organism>
<protein>
    <submittedName>
        <fullName evidence="5">Chitin deacetylase</fullName>
        <ecNumber evidence="5">3.5.1.41</ecNumber>
    </submittedName>
</protein>
<feature type="compositionally biased region" description="Acidic residues" evidence="3">
    <location>
        <begin position="207"/>
        <end position="216"/>
    </location>
</feature>
<evidence type="ECO:0000256" key="2">
    <source>
        <dbReference type="ARBA" id="ARBA00022801"/>
    </source>
</evidence>
<accession>A0ABR2WLM2</accession>
<keyword evidence="6" id="KW-1185">Reference proteome</keyword>
<dbReference type="InterPro" id="IPR002509">
    <property type="entry name" value="NODB_dom"/>
</dbReference>
<feature type="region of interest" description="Disordered" evidence="3">
    <location>
        <begin position="136"/>
        <end position="216"/>
    </location>
</feature>
<keyword evidence="2 5" id="KW-0378">Hydrolase</keyword>
<keyword evidence="1" id="KW-0479">Metal-binding</keyword>
<name>A0ABR2WLM2_9FUNG</name>
<proteinExistence type="predicted"/>
<evidence type="ECO:0000313" key="6">
    <source>
        <dbReference type="Proteomes" id="UP001479436"/>
    </source>
</evidence>
<dbReference type="InterPro" id="IPR050248">
    <property type="entry name" value="Polysacc_deacetylase_ArnD"/>
</dbReference>
<dbReference type="Gene3D" id="3.20.20.370">
    <property type="entry name" value="Glycoside hydrolase/deacetylase"/>
    <property type="match status" value="1"/>
</dbReference>
<dbReference type="SUPFAM" id="SSF88713">
    <property type="entry name" value="Glycoside hydrolase/deacetylase"/>
    <property type="match status" value="1"/>
</dbReference>
<dbReference type="EMBL" id="JASJQH010000965">
    <property type="protein sequence ID" value="KAK9762428.1"/>
    <property type="molecule type" value="Genomic_DNA"/>
</dbReference>
<dbReference type="EC" id="3.5.1.41" evidence="5"/>
<evidence type="ECO:0000256" key="3">
    <source>
        <dbReference type="SAM" id="MobiDB-lite"/>
    </source>
</evidence>
<feature type="compositionally biased region" description="Polar residues" evidence="3">
    <location>
        <begin position="165"/>
        <end position="204"/>
    </location>
</feature>
<feature type="domain" description="NodB homology" evidence="4">
    <location>
        <begin position="1"/>
        <end position="123"/>
    </location>
</feature>
<dbReference type="PANTHER" id="PTHR10587">
    <property type="entry name" value="GLYCOSYL TRANSFERASE-RELATED"/>
    <property type="match status" value="1"/>
</dbReference>
<comment type="caution">
    <text evidence="5">The sequence shown here is derived from an EMBL/GenBank/DDBJ whole genome shotgun (WGS) entry which is preliminary data.</text>
</comment>
<dbReference type="Proteomes" id="UP001479436">
    <property type="component" value="Unassembled WGS sequence"/>
</dbReference>
<dbReference type="InterPro" id="IPR011330">
    <property type="entry name" value="Glyco_hydro/deAcase_b/a-brl"/>
</dbReference>
<dbReference type="Pfam" id="PF01522">
    <property type="entry name" value="Polysacc_deac_1"/>
    <property type="match status" value="1"/>
</dbReference>
<reference evidence="5 6" key="1">
    <citation type="submission" date="2023-04" db="EMBL/GenBank/DDBJ databases">
        <title>Genome of Basidiobolus ranarum AG-B5.</title>
        <authorList>
            <person name="Stajich J.E."/>
            <person name="Carter-House D."/>
            <person name="Gryganskyi A."/>
        </authorList>
    </citation>
    <scope>NUCLEOTIDE SEQUENCE [LARGE SCALE GENOMIC DNA]</scope>
    <source>
        <strain evidence="5 6">AG-B5</strain>
    </source>
</reference>
<evidence type="ECO:0000259" key="4">
    <source>
        <dbReference type="PROSITE" id="PS51677"/>
    </source>
</evidence>
<dbReference type="PANTHER" id="PTHR10587:SF133">
    <property type="entry name" value="CHITIN DEACETYLASE 1-RELATED"/>
    <property type="match status" value="1"/>
</dbReference>
<dbReference type="PROSITE" id="PS51677">
    <property type="entry name" value="NODB"/>
    <property type="match status" value="1"/>
</dbReference>